<sequence length="96" mass="11000">QVFRLKSIWDYTASPPGELITHGVYQISRNPGYFGATLVYLGMGIAGGSWLIVAVSICWFLGYQWVATVEDRFCMEHWPDTFPEYKRAVAKNLLFF</sequence>
<evidence type="ECO:0000256" key="4">
    <source>
        <dbReference type="ARBA" id="ARBA00023136"/>
    </source>
</evidence>
<gene>
    <name evidence="6" type="ORF">S06H3_09247</name>
</gene>
<dbReference type="EMBL" id="BARV01004038">
    <property type="protein sequence ID" value="GAI14783.1"/>
    <property type="molecule type" value="Genomic_DNA"/>
</dbReference>
<comment type="subcellular location">
    <subcellularLocation>
        <location evidence="1">Endomembrane system</location>
        <topology evidence="1">Multi-pass membrane protein</topology>
    </subcellularLocation>
</comment>
<comment type="caution">
    <text evidence="6">The sequence shown here is derived from an EMBL/GenBank/DDBJ whole genome shotgun (WGS) entry which is preliminary data.</text>
</comment>
<feature type="transmembrane region" description="Helical" evidence="5">
    <location>
        <begin position="38"/>
        <end position="62"/>
    </location>
</feature>
<dbReference type="InterPro" id="IPR007318">
    <property type="entry name" value="Phopholipid_MeTrfase"/>
</dbReference>
<evidence type="ECO:0000256" key="3">
    <source>
        <dbReference type="ARBA" id="ARBA00022989"/>
    </source>
</evidence>
<feature type="non-terminal residue" evidence="6">
    <location>
        <position position="1"/>
    </location>
</feature>
<keyword evidence="3 5" id="KW-1133">Transmembrane helix</keyword>
<evidence type="ECO:0008006" key="7">
    <source>
        <dbReference type="Google" id="ProtNLM"/>
    </source>
</evidence>
<evidence type="ECO:0000256" key="2">
    <source>
        <dbReference type="ARBA" id="ARBA00022692"/>
    </source>
</evidence>
<dbReference type="AlphaFoldDB" id="X1L704"/>
<evidence type="ECO:0000256" key="1">
    <source>
        <dbReference type="ARBA" id="ARBA00004127"/>
    </source>
</evidence>
<evidence type="ECO:0000313" key="6">
    <source>
        <dbReference type="EMBL" id="GAI14783.1"/>
    </source>
</evidence>
<reference evidence="6" key="1">
    <citation type="journal article" date="2014" name="Front. Microbiol.">
        <title>High frequency of phylogenetically diverse reductive dehalogenase-homologous genes in deep subseafloor sedimentary metagenomes.</title>
        <authorList>
            <person name="Kawai M."/>
            <person name="Futagami T."/>
            <person name="Toyoda A."/>
            <person name="Takaki Y."/>
            <person name="Nishi S."/>
            <person name="Hori S."/>
            <person name="Arai W."/>
            <person name="Tsubouchi T."/>
            <person name="Morono Y."/>
            <person name="Uchiyama I."/>
            <person name="Ito T."/>
            <person name="Fujiyama A."/>
            <person name="Inagaki F."/>
            <person name="Takami H."/>
        </authorList>
    </citation>
    <scope>NUCLEOTIDE SEQUENCE</scope>
    <source>
        <strain evidence="6">Expedition CK06-06</strain>
    </source>
</reference>
<organism evidence="6">
    <name type="scientific">marine sediment metagenome</name>
    <dbReference type="NCBI Taxonomy" id="412755"/>
    <lineage>
        <taxon>unclassified sequences</taxon>
        <taxon>metagenomes</taxon>
        <taxon>ecological metagenomes</taxon>
    </lineage>
</organism>
<protein>
    <recommendedName>
        <fullName evidence="7">Steroid 5-alpha reductase C-terminal domain-containing protein</fullName>
    </recommendedName>
</protein>
<name>X1L704_9ZZZZ</name>
<dbReference type="GO" id="GO:0012505">
    <property type="term" value="C:endomembrane system"/>
    <property type="evidence" value="ECO:0007669"/>
    <property type="project" value="UniProtKB-SubCell"/>
</dbReference>
<keyword evidence="4 5" id="KW-0472">Membrane</keyword>
<evidence type="ECO:0000256" key="5">
    <source>
        <dbReference type="SAM" id="Phobius"/>
    </source>
</evidence>
<proteinExistence type="predicted"/>
<keyword evidence="2 5" id="KW-0812">Transmembrane</keyword>
<accession>X1L704</accession>
<dbReference type="Gene3D" id="1.20.120.1630">
    <property type="match status" value="1"/>
</dbReference>
<dbReference type="Pfam" id="PF04191">
    <property type="entry name" value="PEMT"/>
    <property type="match status" value="1"/>
</dbReference>